<gene>
    <name evidence="1" type="ORF">DFR42_12414</name>
</gene>
<dbReference type="RefSeq" id="WP_110258399.1">
    <property type="nucleotide sequence ID" value="NZ_QJKB01000024.1"/>
</dbReference>
<dbReference type="AlphaFoldDB" id="A0A318IWW4"/>
<evidence type="ECO:0000313" key="2">
    <source>
        <dbReference type="Proteomes" id="UP000247792"/>
    </source>
</evidence>
<dbReference type="Proteomes" id="UP000247792">
    <property type="component" value="Unassembled WGS sequence"/>
</dbReference>
<dbReference type="EMBL" id="QJKB01000024">
    <property type="protein sequence ID" value="PXX34935.1"/>
    <property type="molecule type" value="Genomic_DNA"/>
</dbReference>
<keyword evidence="2" id="KW-1185">Reference proteome</keyword>
<accession>A0A318IWW4</accession>
<proteinExistence type="predicted"/>
<sequence length="89" mass="10077">MTKSLQQRFTDRQNLILSNSPTVSAKDLYPDGEIVTPMQPKAQEQLAKINMLTVDQVRQMMALPKEQRKAFMDDIVAGIQKNSTQNQLA</sequence>
<organism evidence="1 2">
    <name type="scientific">Undibacterium pigrum</name>
    <dbReference type="NCBI Taxonomy" id="401470"/>
    <lineage>
        <taxon>Bacteria</taxon>
        <taxon>Pseudomonadati</taxon>
        <taxon>Pseudomonadota</taxon>
        <taxon>Betaproteobacteria</taxon>
        <taxon>Burkholderiales</taxon>
        <taxon>Oxalobacteraceae</taxon>
        <taxon>Undibacterium</taxon>
    </lineage>
</organism>
<reference evidence="1 2" key="1">
    <citation type="submission" date="2018-05" db="EMBL/GenBank/DDBJ databases">
        <title>Genomic Encyclopedia of Type Strains, Phase IV (KMG-IV): sequencing the most valuable type-strain genomes for metagenomic binning, comparative biology and taxonomic classification.</title>
        <authorList>
            <person name="Goeker M."/>
        </authorList>
    </citation>
    <scope>NUCLEOTIDE SEQUENCE [LARGE SCALE GENOMIC DNA]</scope>
    <source>
        <strain evidence="1 2">DSM 19792</strain>
    </source>
</reference>
<protein>
    <submittedName>
        <fullName evidence="1">Uncharacterized protein</fullName>
    </submittedName>
</protein>
<evidence type="ECO:0000313" key="1">
    <source>
        <dbReference type="EMBL" id="PXX34935.1"/>
    </source>
</evidence>
<name>A0A318IWW4_9BURK</name>
<comment type="caution">
    <text evidence="1">The sequence shown here is derived from an EMBL/GenBank/DDBJ whole genome shotgun (WGS) entry which is preliminary data.</text>
</comment>